<reference evidence="1" key="2">
    <citation type="submission" date="2025-08" db="UniProtKB">
        <authorList>
            <consortium name="Ensembl"/>
        </authorList>
    </citation>
    <scope>IDENTIFICATION</scope>
</reference>
<reference evidence="1" key="3">
    <citation type="submission" date="2025-09" db="UniProtKB">
        <authorList>
            <consortium name="Ensembl"/>
        </authorList>
    </citation>
    <scope>IDENTIFICATION</scope>
</reference>
<organism evidence="1">
    <name type="scientific">Ovis aries</name>
    <name type="common">Sheep</name>
    <dbReference type="NCBI Taxonomy" id="9940"/>
    <lineage>
        <taxon>Eukaryota</taxon>
        <taxon>Metazoa</taxon>
        <taxon>Chordata</taxon>
        <taxon>Craniata</taxon>
        <taxon>Vertebrata</taxon>
        <taxon>Euteleostomi</taxon>
        <taxon>Mammalia</taxon>
        <taxon>Eutheria</taxon>
        <taxon>Laurasiatheria</taxon>
        <taxon>Artiodactyla</taxon>
        <taxon>Ruminantia</taxon>
        <taxon>Pecora</taxon>
        <taxon>Bovidae</taxon>
        <taxon>Caprinae</taxon>
        <taxon>Ovis</taxon>
    </lineage>
</organism>
<proteinExistence type="predicted"/>
<protein>
    <submittedName>
        <fullName evidence="1">Clathrin heavy chain linker domain containing 1</fullName>
    </submittedName>
</protein>
<sequence>MSVQEINKHAVLPPIISGSDKEFLERMQRYIITETERVCCNEEGPADEYYIIYRNVFDKVIEYVTAYKSILTSIKKEYDTFIETIKKGQRTAFYLHGKLKVLAGEPTALVYHRKRIAQLQAKMGLIENNSSKIQLQINEMKQVRAKYDTKEEQYCTFCKDPLKPIPGMTLKESVSLDALTKYLKHLEDKYAEIEELMSKKYVPIQRKADLDEEMTVVLERRDSTENLNNELQFSHQRLQVISQALTLWVKSDMSRSFQDIVKNIQKSKDLYVGR</sequence>
<name>A0AC11DUA0_SHEEP</name>
<accession>A0AC11DUA0</accession>
<reference evidence="1" key="1">
    <citation type="submission" date="2020-11" db="EMBL/GenBank/DDBJ databases">
        <authorList>
            <person name="Davenport K.M."/>
            <person name="Bickhart D.M."/>
            <person name="Smith T.P.L."/>
            <person name="Murdoch B.M."/>
            <person name="Rosen B.D."/>
        </authorList>
    </citation>
    <scope>NUCLEOTIDE SEQUENCE [LARGE SCALE GENOMIC DNA]</scope>
    <source>
        <strain evidence="1">OAR_USU_Benz2616</strain>
    </source>
</reference>
<gene>
    <name evidence="1" type="primary">CLHC1</name>
</gene>
<evidence type="ECO:0000313" key="1">
    <source>
        <dbReference type="Ensembl" id="ENSOARP00020049370.1"/>
    </source>
</evidence>
<dbReference type="Ensembl" id="ENSOART00020073427.1">
    <property type="protein sequence ID" value="ENSOARP00020049370.1"/>
    <property type="gene ID" value="ENSOARG00020000753.2"/>
</dbReference>